<evidence type="ECO:0000256" key="6">
    <source>
        <dbReference type="SAM" id="MobiDB-lite"/>
    </source>
</evidence>
<dbReference type="PANTHER" id="PTHR31945">
    <property type="entry name" value="TRANSCRIPTION FACTOR SCREAM2-RELATED"/>
    <property type="match status" value="1"/>
</dbReference>
<dbReference type="Gene3D" id="4.10.280.10">
    <property type="entry name" value="Helix-loop-helix DNA-binding domain"/>
    <property type="match status" value="1"/>
</dbReference>
<keyword evidence="5" id="KW-0175">Coiled coil</keyword>
<feature type="compositionally biased region" description="Basic and acidic residues" evidence="6">
    <location>
        <begin position="303"/>
        <end position="317"/>
    </location>
</feature>
<dbReference type="EMBL" id="PDCK01000044">
    <property type="protein sequence ID" value="PRQ24979.1"/>
    <property type="molecule type" value="Genomic_DNA"/>
</dbReference>
<organism evidence="8 9">
    <name type="scientific">Rosa chinensis</name>
    <name type="common">China rose</name>
    <dbReference type="NCBI Taxonomy" id="74649"/>
    <lineage>
        <taxon>Eukaryota</taxon>
        <taxon>Viridiplantae</taxon>
        <taxon>Streptophyta</taxon>
        <taxon>Embryophyta</taxon>
        <taxon>Tracheophyta</taxon>
        <taxon>Spermatophyta</taxon>
        <taxon>Magnoliopsida</taxon>
        <taxon>eudicotyledons</taxon>
        <taxon>Gunneridae</taxon>
        <taxon>Pentapetalae</taxon>
        <taxon>rosids</taxon>
        <taxon>fabids</taxon>
        <taxon>Rosales</taxon>
        <taxon>Rosaceae</taxon>
        <taxon>Rosoideae</taxon>
        <taxon>Rosoideae incertae sedis</taxon>
        <taxon>Rosa</taxon>
    </lineage>
</organism>
<dbReference type="SMART" id="SM00353">
    <property type="entry name" value="HLH"/>
    <property type="match status" value="1"/>
</dbReference>
<sequence length="629" mass="71260">MNNIIMSNLIPRLRPLVGLKGWDFCVVWKLSEDQRFVEWMDCCCSGTEITQDVGYEDHLLFPVVSAVLPCRDTLLQHPRTRSCDFLSKMSSSVPLDSGIYAETLMSNQPSWLNFSDSSTYSITNVEETVGTRVLMPIPGGLIELLVAKQVLEDQNVIDFITEQYNISIEQDHIGTSFGVNLDTMIHDEIQSKPVLLDHEQMDPSNHVFCSGDNSAMNFLQQFSHNLGSRMKNISYNVNSFEDSSHAPFLSDKQMEHPFTNCSKKTGFDQATEAMQRSMMMSETQATHHMHMQYMDQSLEPGMDHELEQDAGNNDKDSNIINDDGGHATDLNSDCSDHDQIDAEDDAKYRRRNGKGQAKNLVAERKRRKKLNDRLYELRSLVPNISKLDRSSILGDAIEYVMELQNQAKKLQDELDDDHDHEEVRHVHEGAANKNCGVTFQHNSLQSEIDQIQSGVDLKTEQNDHKAPNGFHLGTSGDGSVSKQSPDSEVIHDHKTQQMEPQVEVAQIDGNQFFVKVFCEHKPGGFVRLMEALSSLSLEVTNANVTSFRCLVSNVFIVEKKDSELVEADEVRDSLLELTRNPLKWRSEEMAKASEIGIGLDNNHHHHPHHQNLHNHHFSPFHLHHLPTEA</sequence>
<keyword evidence="2" id="KW-0805">Transcription regulation</keyword>
<evidence type="ECO:0000256" key="5">
    <source>
        <dbReference type="SAM" id="Coils"/>
    </source>
</evidence>
<evidence type="ECO:0000259" key="7">
    <source>
        <dbReference type="PROSITE" id="PS50888"/>
    </source>
</evidence>
<evidence type="ECO:0000313" key="9">
    <source>
        <dbReference type="Proteomes" id="UP000238479"/>
    </source>
</evidence>
<dbReference type="InterPro" id="IPR036638">
    <property type="entry name" value="HLH_DNA-bd_sf"/>
</dbReference>
<accession>A0A2P6PSR3</accession>
<dbReference type="SUPFAM" id="SSF47459">
    <property type="entry name" value="HLH, helix-loop-helix DNA-binding domain"/>
    <property type="match status" value="1"/>
</dbReference>
<dbReference type="InterPro" id="IPR025610">
    <property type="entry name" value="MYC/MYB_N"/>
</dbReference>
<protein>
    <submittedName>
        <fullName evidence="8">Putative transcription factor bHLH family</fullName>
    </submittedName>
</protein>
<reference evidence="8 9" key="1">
    <citation type="journal article" date="2018" name="Nat. Genet.">
        <title>The Rosa genome provides new insights in the design of modern roses.</title>
        <authorList>
            <person name="Bendahmane M."/>
        </authorList>
    </citation>
    <scope>NUCLEOTIDE SEQUENCE [LARGE SCALE GENOMIC DNA]</scope>
    <source>
        <strain evidence="9">cv. Old Blush</strain>
    </source>
</reference>
<dbReference type="InterPro" id="IPR011598">
    <property type="entry name" value="bHLH_dom"/>
</dbReference>
<evidence type="ECO:0000256" key="3">
    <source>
        <dbReference type="ARBA" id="ARBA00023163"/>
    </source>
</evidence>
<dbReference type="GO" id="GO:0046983">
    <property type="term" value="F:protein dimerization activity"/>
    <property type="evidence" value="ECO:0007669"/>
    <property type="project" value="InterPro"/>
</dbReference>
<dbReference type="GO" id="GO:0043565">
    <property type="term" value="F:sequence-specific DNA binding"/>
    <property type="evidence" value="ECO:0007669"/>
    <property type="project" value="TreeGrafter"/>
</dbReference>
<dbReference type="GO" id="GO:0005634">
    <property type="term" value="C:nucleus"/>
    <property type="evidence" value="ECO:0007669"/>
    <property type="project" value="UniProtKB-SubCell"/>
</dbReference>
<dbReference type="STRING" id="74649.A0A2P6PSR3"/>
<dbReference type="OMA" id="HPRTKAC"/>
<evidence type="ECO:0000256" key="2">
    <source>
        <dbReference type="ARBA" id="ARBA00023015"/>
    </source>
</evidence>
<dbReference type="InterPro" id="IPR054502">
    <property type="entry name" value="bHLH-TF_ACT-like_plant"/>
</dbReference>
<name>A0A2P6PSR3_ROSCH</name>
<dbReference type="Pfam" id="PF22754">
    <property type="entry name" value="bHLH-TF_ACT-like_plant"/>
    <property type="match status" value="1"/>
</dbReference>
<dbReference type="PROSITE" id="PS50888">
    <property type="entry name" value="BHLH"/>
    <property type="match status" value="1"/>
</dbReference>
<comment type="subcellular location">
    <subcellularLocation>
        <location evidence="1">Nucleus</location>
    </subcellularLocation>
</comment>
<feature type="region of interest" description="Disordered" evidence="6">
    <location>
        <begin position="303"/>
        <end position="338"/>
    </location>
</feature>
<keyword evidence="9" id="KW-1185">Reference proteome</keyword>
<feature type="coiled-coil region" evidence="5">
    <location>
        <begin position="393"/>
        <end position="420"/>
    </location>
</feature>
<dbReference type="Proteomes" id="UP000238479">
    <property type="component" value="Chromosome 6"/>
</dbReference>
<evidence type="ECO:0000256" key="1">
    <source>
        <dbReference type="ARBA" id="ARBA00004123"/>
    </source>
</evidence>
<keyword evidence="3" id="KW-0804">Transcription</keyword>
<keyword evidence="4" id="KW-0539">Nucleus</keyword>
<evidence type="ECO:0000256" key="4">
    <source>
        <dbReference type="ARBA" id="ARBA00023242"/>
    </source>
</evidence>
<dbReference type="Pfam" id="PF14215">
    <property type="entry name" value="bHLH-MYC_N"/>
    <property type="match status" value="1"/>
</dbReference>
<gene>
    <name evidence="8" type="ORF">RchiOBHm_Chr6g0278471</name>
</gene>
<dbReference type="PANTHER" id="PTHR31945:SF11">
    <property type="entry name" value="TRANSCRIPTION FACTOR ABORTED MICROSPORES"/>
    <property type="match status" value="1"/>
</dbReference>
<evidence type="ECO:0000313" key="8">
    <source>
        <dbReference type="EMBL" id="PRQ24979.1"/>
    </source>
</evidence>
<feature type="domain" description="BHLH" evidence="7">
    <location>
        <begin position="354"/>
        <end position="403"/>
    </location>
</feature>
<dbReference type="GO" id="GO:0003700">
    <property type="term" value="F:DNA-binding transcription factor activity"/>
    <property type="evidence" value="ECO:0007669"/>
    <property type="project" value="TreeGrafter"/>
</dbReference>
<dbReference type="CDD" id="cd04873">
    <property type="entry name" value="ACT_UUR-ACR-like"/>
    <property type="match status" value="1"/>
</dbReference>
<dbReference type="Gramene" id="PRQ24979">
    <property type="protein sequence ID" value="PRQ24979"/>
    <property type="gene ID" value="RchiOBHm_Chr6g0278471"/>
</dbReference>
<comment type="caution">
    <text evidence="8">The sequence shown here is derived from an EMBL/GenBank/DDBJ whole genome shotgun (WGS) entry which is preliminary data.</text>
</comment>
<dbReference type="InterPro" id="IPR051358">
    <property type="entry name" value="TF_AMS/ICE1/BHLH6-like"/>
</dbReference>
<proteinExistence type="predicted"/>
<dbReference type="AlphaFoldDB" id="A0A2P6PSR3"/>
<dbReference type="Pfam" id="PF00010">
    <property type="entry name" value="HLH"/>
    <property type="match status" value="1"/>
</dbReference>